<sequence length="506" mass="54866">MAAENASLMREVPTEDLDLESQYSSPRSSLDTIACIGDLDDLDWTSPEDPDNPLNWSERQKWTHILLVASLAFSVPFGSAIFTPALDDVSHALASNNRSLADLSVSAYVLGFAVGPLVVAPLSEVFGRLKIYKIFNLIFLVGNVACSTAWSVEMLIVFRFLTGCAGASPLTQGSGTISDMIEKGKHGKAMSVMAFGAVCGPIIGPMLGGFIAEKITWRACFGLLATIAIVNQILMHCFMCESSHSRILTLRARARMQETGEYVLPVKPKPEVSVPRKLMTAASRPFRLLMSPCILPLSLVSAVFYSTQVLLYMTIPRVYKERYDFTIKEAGVGFVGIGIGMVIGLFTFGLLSDRLKTYLAGDGEKRPEYGLAIMLGGCVLVAMSLFAYGWSAEVRAPWVIPLLSNVATGAGLYSISMPLAAYFIGVSPQHAVASSATLQIVRSWTGSLLPIVGDHIIVRLGTGMGIAVLGAVTFTTFPVIYWFYSRGDWVRAKFPIERTLGELRKG</sequence>
<dbReference type="OrthoDB" id="3936150at2759"/>
<evidence type="ECO:0000256" key="5">
    <source>
        <dbReference type="ARBA" id="ARBA00023136"/>
    </source>
</evidence>
<evidence type="ECO:0000256" key="6">
    <source>
        <dbReference type="SAM" id="MobiDB-lite"/>
    </source>
</evidence>
<feature type="region of interest" description="Disordered" evidence="6">
    <location>
        <begin position="1"/>
        <end position="25"/>
    </location>
</feature>
<dbReference type="Gene3D" id="1.20.1250.20">
    <property type="entry name" value="MFS general substrate transporter like domains"/>
    <property type="match status" value="1"/>
</dbReference>
<accession>A0A8H4IY70</accession>
<feature type="transmembrane region" description="Helical" evidence="7">
    <location>
        <begin position="402"/>
        <end position="424"/>
    </location>
</feature>
<evidence type="ECO:0000256" key="2">
    <source>
        <dbReference type="ARBA" id="ARBA00008335"/>
    </source>
</evidence>
<feature type="transmembrane region" description="Helical" evidence="7">
    <location>
        <begin position="215"/>
        <end position="238"/>
    </location>
</feature>
<dbReference type="AlphaFoldDB" id="A0A8H4IY70"/>
<reference evidence="9" key="1">
    <citation type="submission" date="2020-04" db="EMBL/GenBank/DDBJ databases">
        <title>Genome Assembly and Annotation of Botryosphaeria dothidea sdau 11-99, a Latent Pathogen of Apple Fruit Ring Rot in China.</title>
        <authorList>
            <person name="Yu C."/>
            <person name="Diao Y."/>
            <person name="Lu Q."/>
            <person name="Zhao J."/>
            <person name="Cui S."/>
            <person name="Peng C."/>
            <person name="He B."/>
            <person name="Liu H."/>
        </authorList>
    </citation>
    <scope>NUCLEOTIDE SEQUENCE [LARGE SCALE GENOMIC DNA]</scope>
    <source>
        <strain evidence="9">Sdau11-99</strain>
    </source>
</reference>
<feature type="transmembrane region" description="Helical" evidence="7">
    <location>
        <begin position="464"/>
        <end position="484"/>
    </location>
</feature>
<dbReference type="InterPro" id="IPR036259">
    <property type="entry name" value="MFS_trans_sf"/>
</dbReference>
<dbReference type="GO" id="GO:0022857">
    <property type="term" value="F:transmembrane transporter activity"/>
    <property type="evidence" value="ECO:0007669"/>
    <property type="project" value="InterPro"/>
</dbReference>
<comment type="similarity">
    <text evidence="2">Belongs to the major facilitator superfamily.</text>
</comment>
<feature type="transmembrane region" description="Helical" evidence="7">
    <location>
        <begin position="134"/>
        <end position="150"/>
    </location>
</feature>
<keyword evidence="4 7" id="KW-1133">Transmembrane helix</keyword>
<keyword evidence="5 7" id="KW-0472">Membrane</keyword>
<feature type="transmembrane region" description="Helical" evidence="7">
    <location>
        <begin position="371"/>
        <end position="390"/>
    </location>
</feature>
<feature type="transmembrane region" description="Helical" evidence="7">
    <location>
        <begin position="105"/>
        <end position="122"/>
    </location>
</feature>
<evidence type="ECO:0000313" key="9">
    <source>
        <dbReference type="EMBL" id="KAF4307278.1"/>
    </source>
</evidence>
<organism evidence="9 10">
    <name type="scientific">Botryosphaeria dothidea</name>
    <dbReference type="NCBI Taxonomy" id="55169"/>
    <lineage>
        <taxon>Eukaryota</taxon>
        <taxon>Fungi</taxon>
        <taxon>Dikarya</taxon>
        <taxon>Ascomycota</taxon>
        <taxon>Pezizomycotina</taxon>
        <taxon>Dothideomycetes</taxon>
        <taxon>Dothideomycetes incertae sedis</taxon>
        <taxon>Botryosphaeriales</taxon>
        <taxon>Botryosphaeriaceae</taxon>
        <taxon>Botryosphaeria</taxon>
    </lineage>
</organism>
<evidence type="ECO:0000259" key="8">
    <source>
        <dbReference type="PROSITE" id="PS50850"/>
    </source>
</evidence>
<name>A0A8H4IY70_9PEZI</name>
<feature type="transmembrane region" description="Helical" evidence="7">
    <location>
        <begin position="189"/>
        <end position="209"/>
    </location>
</feature>
<feature type="domain" description="Major facilitator superfamily (MFS) profile" evidence="8">
    <location>
        <begin position="64"/>
        <end position="488"/>
    </location>
</feature>
<dbReference type="SUPFAM" id="SSF103473">
    <property type="entry name" value="MFS general substrate transporter"/>
    <property type="match status" value="1"/>
</dbReference>
<dbReference type="PANTHER" id="PTHR23502">
    <property type="entry name" value="MAJOR FACILITATOR SUPERFAMILY"/>
    <property type="match status" value="1"/>
</dbReference>
<feature type="transmembrane region" description="Helical" evidence="7">
    <location>
        <begin position="65"/>
        <end position="85"/>
    </location>
</feature>
<feature type="transmembrane region" description="Helical" evidence="7">
    <location>
        <begin position="286"/>
        <end position="311"/>
    </location>
</feature>
<evidence type="ECO:0000256" key="7">
    <source>
        <dbReference type="SAM" id="Phobius"/>
    </source>
</evidence>
<dbReference type="EMBL" id="WWBZ02000033">
    <property type="protein sequence ID" value="KAF4307278.1"/>
    <property type="molecule type" value="Genomic_DNA"/>
</dbReference>
<evidence type="ECO:0000313" key="10">
    <source>
        <dbReference type="Proteomes" id="UP000572817"/>
    </source>
</evidence>
<dbReference type="GO" id="GO:0016020">
    <property type="term" value="C:membrane"/>
    <property type="evidence" value="ECO:0007669"/>
    <property type="project" value="UniProtKB-SubCell"/>
</dbReference>
<dbReference type="InterPro" id="IPR020846">
    <property type="entry name" value="MFS_dom"/>
</dbReference>
<dbReference type="Pfam" id="PF07690">
    <property type="entry name" value="MFS_1"/>
    <property type="match status" value="1"/>
</dbReference>
<dbReference type="Proteomes" id="UP000572817">
    <property type="component" value="Unassembled WGS sequence"/>
</dbReference>
<keyword evidence="10" id="KW-1185">Reference proteome</keyword>
<evidence type="ECO:0000256" key="1">
    <source>
        <dbReference type="ARBA" id="ARBA00004141"/>
    </source>
</evidence>
<proteinExistence type="inferred from homology"/>
<gene>
    <name evidence="9" type="ORF">GTA08_BOTSDO05411</name>
</gene>
<dbReference type="InterPro" id="IPR011701">
    <property type="entry name" value="MFS"/>
</dbReference>
<evidence type="ECO:0000256" key="3">
    <source>
        <dbReference type="ARBA" id="ARBA00022692"/>
    </source>
</evidence>
<comment type="subcellular location">
    <subcellularLocation>
        <location evidence="1">Membrane</location>
        <topology evidence="1">Multi-pass membrane protein</topology>
    </subcellularLocation>
</comment>
<feature type="transmembrane region" description="Helical" evidence="7">
    <location>
        <begin position="331"/>
        <end position="351"/>
    </location>
</feature>
<comment type="caution">
    <text evidence="9">The sequence shown here is derived from an EMBL/GenBank/DDBJ whole genome shotgun (WGS) entry which is preliminary data.</text>
</comment>
<evidence type="ECO:0000256" key="4">
    <source>
        <dbReference type="ARBA" id="ARBA00022989"/>
    </source>
</evidence>
<protein>
    <submittedName>
        <fullName evidence="9">Major facilitator superfamily</fullName>
    </submittedName>
</protein>
<keyword evidence="3 7" id="KW-0812">Transmembrane</keyword>
<dbReference type="PANTHER" id="PTHR23502:SF68">
    <property type="entry name" value="MULTIDRUG TRANSPORTER, PUTATIVE (AFU_ORTHOLOGUE AFUA_3G01120)-RELATED"/>
    <property type="match status" value="1"/>
</dbReference>
<dbReference type="PROSITE" id="PS50850">
    <property type="entry name" value="MFS"/>
    <property type="match status" value="1"/>
</dbReference>